<protein>
    <recommendedName>
        <fullName evidence="2">3-hydroxyisobutyryl-CoA hydrolase</fullName>
        <ecNumber evidence="2">3.1.2.4</ecNumber>
    </recommendedName>
</protein>
<proteinExistence type="predicted"/>
<dbReference type="PANTHER" id="PTHR43176">
    <property type="entry name" value="3-HYDROXYISOBUTYRYL-COA HYDROLASE-RELATED"/>
    <property type="match status" value="1"/>
</dbReference>
<name>A0A9P1FXA1_9DINO</name>
<dbReference type="GO" id="GO:0006574">
    <property type="term" value="P:L-valine catabolic process"/>
    <property type="evidence" value="ECO:0007669"/>
    <property type="project" value="TreeGrafter"/>
</dbReference>
<dbReference type="InterPro" id="IPR045004">
    <property type="entry name" value="ECH_dom"/>
</dbReference>
<dbReference type="OrthoDB" id="1737613at2759"/>
<comment type="catalytic activity">
    <reaction evidence="1">
        <text>3-hydroxy-2-methylpropanoyl-CoA + H2O = 3-hydroxy-2-methylpropanoate + CoA + H(+)</text>
        <dbReference type="Rhea" id="RHEA:20888"/>
        <dbReference type="ChEBI" id="CHEBI:11805"/>
        <dbReference type="ChEBI" id="CHEBI:15377"/>
        <dbReference type="ChEBI" id="CHEBI:15378"/>
        <dbReference type="ChEBI" id="CHEBI:57287"/>
        <dbReference type="ChEBI" id="CHEBI:57340"/>
        <dbReference type="EC" id="3.1.2.4"/>
    </reaction>
</comment>
<accession>A0A9P1FXA1</accession>
<dbReference type="Gene3D" id="3.90.226.10">
    <property type="entry name" value="2-enoyl-CoA Hydratase, Chain A, domain 1"/>
    <property type="match status" value="1"/>
</dbReference>
<dbReference type="CDD" id="cd06558">
    <property type="entry name" value="crotonase-like"/>
    <property type="match status" value="1"/>
</dbReference>
<feature type="domain" description="Enoyl-CoA hydratase/isomerase" evidence="4">
    <location>
        <begin position="17"/>
        <end position="311"/>
    </location>
</feature>
<organism evidence="5">
    <name type="scientific">Cladocopium goreaui</name>
    <dbReference type="NCBI Taxonomy" id="2562237"/>
    <lineage>
        <taxon>Eukaryota</taxon>
        <taxon>Sar</taxon>
        <taxon>Alveolata</taxon>
        <taxon>Dinophyceae</taxon>
        <taxon>Suessiales</taxon>
        <taxon>Symbiodiniaceae</taxon>
        <taxon>Cladocopium</taxon>
    </lineage>
</organism>
<keyword evidence="3 6" id="KW-0378">Hydrolase</keyword>
<dbReference type="AlphaFoldDB" id="A0A9P1FXA1"/>
<dbReference type="GO" id="GO:0003860">
    <property type="term" value="F:3-hydroxyisobutyryl-CoA hydrolase activity"/>
    <property type="evidence" value="ECO:0007669"/>
    <property type="project" value="UniProtKB-EC"/>
</dbReference>
<gene>
    <name evidence="5" type="ORF">C1SCF055_LOCUS17115</name>
</gene>
<reference evidence="6 7" key="2">
    <citation type="submission" date="2024-05" db="EMBL/GenBank/DDBJ databases">
        <authorList>
            <person name="Chen Y."/>
            <person name="Shah S."/>
            <person name="Dougan E. K."/>
            <person name="Thang M."/>
            <person name="Chan C."/>
        </authorList>
    </citation>
    <scope>NUCLEOTIDE SEQUENCE [LARGE SCALE GENOMIC DNA]</scope>
</reference>
<dbReference type="SUPFAM" id="SSF52096">
    <property type="entry name" value="ClpP/crotonase"/>
    <property type="match status" value="1"/>
</dbReference>
<comment type="caution">
    <text evidence="5">The sequence shown here is derived from an EMBL/GenBank/DDBJ whole genome shotgun (WGS) entry which is preliminary data.</text>
</comment>
<evidence type="ECO:0000313" key="7">
    <source>
        <dbReference type="Proteomes" id="UP001152797"/>
    </source>
</evidence>
<evidence type="ECO:0000259" key="4">
    <source>
        <dbReference type="Pfam" id="PF16113"/>
    </source>
</evidence>
<dbReference type="GO" id="GO:0005739">
    <property type="term" value="C:mitochondrion"/>
    <property type="evidence" value="ECO:0007669"/>
    <property type="project" value="TreeGrafter"/>
</dbReference>
<dbReference type="Pfam" id="PF16113">
    <property type="entry name" value="ECH_2"/>
    <property type="match status" value="1"/>
</dbReference>
<evidence type="ECO:0000256" key="1">
    <source>
        <dbReference type="ARBA" id="ARBA00001709"/>
    </source>
</evidence>
<dbReference type="InterPro" id="IPR032259">
    <property type="entry name" value="HIBYL-CoA-H"/>
</dbReference>
<dbReference type="Proteomes" id="UP001152797">
    <property type="component" value="Unassembled WGS sequence"/>
</dbReference>
<dbReference type="InterPro" id="IPR029045">
    <property type="entry name" value="ClpP/crotonase-like_dom_sf"/>
</dbReference>
<evidence type="ECO:0000313" key="6">
    <source>
        <dbReference type="EMBL" id="CAL4777407.1"/>
    </source>
</evidence>
<evidence type="ECO:0000313" key="5">
    <source>
        <dbReference type="EMBL" id="CAI3990095.1"/>
    </source>
</evidence>
<dbReference type="EC" id="3.1.2.4" evidence="2"/>
<reference evidence="5" key="1">
    <citation type="submission" date="2022-10" db="EMBL/GenBank/DDBJ databases">
        <authorList>
            <person name="Chen Y."/>
            <person name="Dougan E. K."/>
            <person name="Chan C."/>
            <person name="Rhodes N."/>
            <person name="Thang M."/>
        </authorList>
    </citation>
    <scope>NUCLEOTIDE SEQUENCE</scope>
</reference>
<dbReference type="PANTHER" id="PTHR43176:SF3">
    <property type="entry name" value="3-HYDROXYISOBUTYRYL-COA HYDROLASE, MITOCHONDRIAL"/>
    <property type="match status" value="1"/>
</dbReference>
<sequence length="331" mass="35432">MPKETSTRFSPDAGACEITLNRPAKLNALNLDMIRCLHRALDQVDEKAGKVGCLIMAGSGGKSFCAGGDVQMIREEGLRGGSLPADFFFEEYGVMFRLATLFERTGCCQVSLLDGITMGGGVGLSTHGPFRIVTEKTRFAMPEMAIGLFPDVGATHLLSHLKAGSNVGRFLAMTGTNLAAWDCLRAGVGTHFVPSSCVPKLRKALLSRFKSKLIGQEAMKLCQEIIKEIAAGRQASSADCVLADDNVEVINRCFSAPSVEEIISRLKTETGDFALLTLQKMFQSCSPTSCKVTLRAMQQAATMSIGPVLQKRGETAGETAGHDSHGLQSHP</sequence>
<dbReference type="EMBL" id="CAMXCT020001440">
    <property type="protein sequence ID" value="CAL1143470.1"/>
    <property type="molecule type" value="Genomic_DNA"/>
</dbReference>
<keyword evidence="7" id="KW-1185">Reference proteome</keyword>
<dbReference type="EMBL" id="CAMXCT010001440">
    <property type="protein sequence ID" value="CAI3990095.1"/>
    <property type="molecule type" value="Genomic_DNA"/>
</dbReference>
<evidence type="ECO:0000256" key="3">
    <source>
        <dbReference type="ARBA" id="ARBA00022801"/>
    </source>
</evidence>
<dbReference type="EMBL" id="CAMXCT030001440">
    <property type="protein sequence ID" value="CAL4777407.1"/>
    <property type="molecule type" value="Genomic_DNA"/>
</dbReference>
<evidence type="ECO:0000256" key="2">
    <source>
        <dbReference type="ARBA" id="ARBA00011915"/>
    </source>
</evidence>